<sequence>MPKVRRSKKSPPEGWELIEPTLDELEQKMREGNEYLPKPNLMKEKRKNESLWPIFKIHHQKSRYIFDLFYRRKAISRELYDYCLMENIADKNLIAKWKKQGYESLCCLRCIQTRDTNFGTNCICRVPKAKLEEIMRHQYIALNFNYESVECDLVKSTDV</sequence>
<dbReference type="GO" id="GO:0000398">
    <property type="term" value="P:mRNA splicing, via spliceosome"/>
    <property type="evidence" value="ECO:0007669"/>
    <property type="project" value="TreeGrafter"/>
</dbReference>
<comment type="similarity">
    <text evidence="2">Belongs to the BUD31 (G10) family.</text>
</comment>
<dbReference type="Proteomes" id="UP001162162">
    <property type="component" value="Unassembled WGS sequence"/>
</dbReference>
<proteinExistence type="inferred from homology"/>
<evidence type="ECO:0000256" key="3">
    <source>
        <dbReference type="ARBA" id="ARBA00015122"/>
    </source>
</evidence>
<comment type="caution">
    <text evidence="5">The sequence shown here is derived from an EMBL/GenBank/DDBJ whole genome shotgun (WGS) entry which is preliminary data.</text>
</comment>
<dbReference type="PANTHER" id="PTHR19411">
    <property type="entry name" value="PROTEIN BUD31-RELATED"/>
    <property type="match status" value="1"/>
</dbReference>
<dbReference type="EMBL" id="JAPWTK010000082">
    <property type="protein sequence ID" value="KAJ8951596.1"/>
    <property type="molecule type" value="Genomic_DNA"/>
</dbReference>
<evidence type="ECO:0000256" key="2">
    <source>
        <dbReference type="ARBA" id="ARBA00005287"/>
    </source>
</evidence>
<feature type="non-terminal residue" evidence="5">
    <location>
        <position position="159"/>
    </location>
</feature>
<keyword evidence="6" id="KW-1185">Reference proteome</keyword>
<protein>
    <recommendedName>
        <fullName evidence="3">Protein BUD31 homolog</fullName>
    </recommendedName>
</protein>
<comment type="subcellular location">
    <subcellularLocation>
        <location evidence="1">Nucleus</location>
    </subcellularLocation>
</comment>
<evidence type="ECO:0000256" key="1">
    <source>
        <dbReference type="ARBA" id="ARBA00004123"/>
    </source>
</evidence>
<dbReference type="InterPro" id="IPR018230">
    <property type="entry name" value="BUD31/G10-rel_CS"/>
</dbReference>
<dbReference type="Pfam" id="PF01125">
    <property type="entry name" value="BUD31"/>
    <property type="match status" value="1"/>
</dbReference>
<gene>
    <name evidence="5" type="ORF">NQ318_020473</name>
</gene>
<dbReference type="InterPro" id="IPR001748">
    <property type="entry name" value="BUD31"/>
</dbReference>
<reference evidence="5" key="1">
    <citation type="journal article" date="2023" name="Insect Mol. Biol.">
        <title>Genome sequencing provides insights into the evolution of gene families encoding plant cell wall-degrading enzymes in longhorned beetles.</title>
        <authorList>
            <person name="Shin N.R."/>
            <person name="Okamura Y."/>
            <person name="Kirsch R."/>
            <person name="Pauchet Y."/>
        </authorList>
    </citation>
    <scope>NUCLEOTIDE SEQUENCE</scope>
    <source>
        <strain evidence="5">AMC_N1</strain>
    </source>
</reference>
<dbReference type="PROSITE" id="PS00997">
    <property type="entry name" value="G10_1"/>
    <property type="match status" value="1"/>
</dbReference>
<dbReference type="GO" id="GO:0005681">
    <property type="term" value="C:spliceosomal complex"/>
    <property type="evidence" value="ECO:0007669"/>
    <property type="project" value="TreeGrafter"/>
</dbReference>
<accession>A0AAV8YLZ1</accession>
<organism evidence="5 6">
    <name type="scientific">Aromia moschata</name>
    <dbReference type="NCBI Taxonomy" id="1265417"/>
    <lineage>
        <taxon>Eukaryota</taxon>
        <taxon>Metazoa</taxon>
        <taxon>Ecdysozoa</taxon>
        <taxon>Arthropoda</taxon>
        <taxon>Hexapoda</taxon>
        <taxon>Insecta</taxon>
        <taxon>Pterygota</taxon>
        <taxon>Neoptera</taxon>
        <taxon>Endopterygota</taxon>
        <taxon>Coleoptera</taxon>
        <taxon>Polyphaga</taxon>
        <taxon>Cucujiformia</taxon>
        <taxon>Chrysomeloidea</taxon>
        <taxon>Cerambycidae</taxon>
        <taxon>Cerambycinae</taxon>
        <taxon>Callichromatini</taxon>
        <taxon>Aromia</taxon>
    </lineage>
</organism>
<dbReference type="PRINTS" id="PR00322">
    <property type="entry name" value="G10"/>
</dbReference>
<dbReference type="PANTHER" id="PTHR19411:SF0">
    <property type="entry name" value="PROTEIN BUD31 HOMOLOG"/>
    <property type="match status" value="1"/>
</dbReference>
<dbReference type="AlphaFoldDB" id="A0AAV8YLZ1"/>
<evidence type="ECO:0000313" key="5">
    <source>
        <dbReference type="EMBL" id="KAJ8951596.1"/>
    </source>
</evidence>
<keyword evidence="4" id="KW-0539">Nucleus</keyword>
<name>A0AAV8YLZ1_9CUCU</name>
<evidence type="ECO:0000313" key="6">
    <source>
        <dbReference type="Proteomes" id="UP001162162"/>
    </source>
</evidence>
<evidence type="ECO:0000256" key="4">
    <source>
        <dbReference type="ARBA" id="ARBA00023242"/>
    </source>
</evidence>